<dbReference type="GO" id="GO:0004553">
    <property type="term" value="F:hydrolase activity, hydrolyzing O-glycosyl compounds"/>
    <property type="evidence" value="ECO:0007669"/>
    <property type="project" value="InterPro"/>
</dbReference>
<dbReference type="PANTHER" id="PTHR42732">
    <property type="entry name" value="BETA-GALACTOSIDASE"/>
    <property type="match status" value="1"/>
</dbReference>
<dbReference type="EMBL" id="CP021965">
    <property type="protein sequence ID" value="AWV32566.1"/>
    <property type="molecule type" value="Genomic_DNA"/>
</dbReference>
<dbReference type="RefSeq" id="WP_076134063.1">
    <property type="nucleotide sequence ID" value="NZ_CP021965.1"/>
</dbReference>
<dbReference type="InterPro" id="IPR006104">
    <property type="entry name" value="Glyco_hydro_2_N"/>
</dbReference>
<dbReference type="PANTHER" id="PTHR42732:SF3">
    <property type="entry name" value="HYDROLASE"/>
    <property type="match status" value="1"/>
</dbReference>
<dbReference type="Gene3D" id="2.60.120.260">
    <property type="entry name" value="Galactose-binding domain-like"/>
    <property type="match status" value="1"/>
</dbReference>
<evidence type="ECO:0000313" key="7">
    <source>
        <dbReference type="EMBL" id="AWV32566.1"/>
    </source>
</evidence>
<feature type="domain" description="Glycoside hydrolase family 2 immunoglobulin-like beta-sandwich" evidence="4">
    <location>
        <begin position="186"/>
        <end position="283"/>
    </location>
</feature>
<evidence type="ECO:0000259" key="6">
    <source>
        <dbReference type="Pfam" id="PF02837"/>
    </source>
</evidence>
<dbReference type="Gene3D" id="2.60.40.10">
    <property type="entry name" value="Immunoglobulins"/>
    <property type="match status" value="1"/>
</dbReference>
<dbReference type="InterPro" id="IPR006103">
    <property type="entry name" value="Glyco_hydro_2_cat"/>
</dbReference>
<evidence type="ECO:0000256" key="1">
    <source>
        <dbReference type="ARBA" id="ARBA00007401"/>
    </source>
</evidence>
<organism evidence="7 10">
    <name type="scientific">Paenibacillus odorifer</name>
    <dbReference type="NCBI Taxonomy" id="189426"/>
    <lineage>
        <taxon>Bacteria</taxon>
        <taxon>Bacillati</taxon>
        <taxon>Bacillota</taxon>
        <taxon>Bacilli</taxon>
        <taxon>Bacillales</taxon>
        <taxon>Paenibacillaceae</taxon>
        <taxon>Paenibacillus</taxon>
    </lineage>
</organism>
<dbReference type="Pfam" id="PF02836">
    <property type="entry name" value="Glyco_hydro_2_C"/>
    <property type="match status" value="1"/>
</dbReference>
<dbReference type="SUPFAM" id="SSF49303">
    <property type="entry name" value="beta-Galactosidase/glucuronidase domain"/>
    <property type="match status" value="1"/>
</dbReference>
<dbReference type="EMBL" id="MPTO01000005">
    <property type="protein sequence ID" value="OME22669.1"/>
    <property type="molecule type" value="Genomic_DNA"/>
</dbReference>
<accession>A0AAD0P2A3</accession>
<dbReference type="SUPFAM" id="SSF49785">
    <property type="entry name" value="Galactose-binding domain-like"/>
    <property type="match status" value="1"/>
</dbReference>
<comment type="similarity">
    <text evidence="1">Belongs to the glycosyl hydrolase 2 family.</text>
</comment>
<proteinExistence type="inferred from homology"/>
<feature type="domain" description="Glycoside hydrolase family 2 catalytic" evidence="5">
    <location>
        <begin position="322"/>
        <end position="564"/>
    </location>
</feature>
<dbReference type="SUPFAM" id="SSF51445">
    <property type="entry name" value="(Trans)glycosidases"/>
    <property type="match status" value="1"/>
</dbReference>
<dbReference type="InterPro" id="IPR051913">
    <property type="entry name" value="GH2_Domain-Containing"/>
</dbReference>
<gene>
    <name evidence="8" type="ORF">BSK47_07170</name>
    <name evidence="7" type="ORF">CD191_08020</name>
</gene>
<feature type="domain" description="Glycosyl hydrolases family 2 sugar binding" evidence="6">
    <location>
        <begin position="71"/>
        <end position="181"/>
    </location>
</feature>
<protein>
    <submittedName>
        <fullName evidence="7">Beta-galactosidase</fullName>
    </submittedName>
</protein>
<reference evidence="7 10" key="2">
    <citation type="submission" date="2017-06" db="EMBL/GenBank/DDBJ databases">
        <title>Complete genome sequence of Paenibacillus odorifer CBA7130.</title>
        <authorList>
            <person name="Nam Y.-D."/>
            <person name="Kang J."/>
            <person name="Chung W.-H."/>
        </authorList>
    </citation>
    <scope>NUCLEOTIDE SEQUENCE [LARGE SCALE GENOMIC DNA]</scope>
    <source>
        <strain evidence="7 10">CBA7130</strain>
    </source>
</reference>
<dbReference type="Proteomes" id="UP000187323">
    <property type="component" value="Unassembled WGS sequence"/>
</dbReference>
<dbReference type="InterPro" id="IPR017853">
    <property type="entry name" value="GH"/>
</dbReference>
<dbReference type="Pfam" id="PF00703">
    <property type="entry name" value="Glyco_hydro_2"/>
    <property type="match status" value="1"/>
</dbReference>
<evidence type="ECO:0000313" key="8">
    <source>
        <dbReference type="EMBL" id="OME22669.1"/>
    </source>
</evidence>
<evidence type="ECO:0000313" key="10">
    <source>
        <dbReference type="Proteomes" id="UP000249163"/>
    </source>
</evidence>
<dbReference type="InterPro" id="IPR036156">
    <property type="entry name" value="Beta-gal/glucu_dom_sf"/>
</dbReference>
<evidence type="ECO:0000256" key="2">
    <source>
        <dbReference type="ARBA" id="ARBA00022801"/>
    </source>
</evidence>
<dbReference type="Pfam" id="PF02837">
    <property type="entry name" value="Glyco_hydro_2_N"/>
    <property type="match status" value="1"/>
</dbReference>
<dbReference type="Proteomes" id="UP000249163">
    <property type="component" value="Chromosome"/>
</dbReference>
<sequence length="582" mass="66722">MTQQATLPRPEYPRPDFVRPEWINLNGQWQFEIDHGKSGKERGYPVNEHNLSGTITVPFCPESKLSGVEYKDFMAAVWYKREFTVPESWINGRVILHFGAVDYMAEVWVNGVSVGTHRGGYTPFSFDITSNLLAGSNVITVYAEDDVRSGRQPRGKQSEQFHSHGCDYTRTTGIWQTVWLEQVPETYLSNLKVVADPDNGCVHLEMKLQGNAAGDTLSATALYGGKPVGDSKVIVSGPSIKLTIPLSEIHLWEVGNARLYDLKLSLHSQGRESDVVHSYFGLRTVRLDGMAFRINGKSVFQRLVLDQGFYPEGIYTAPTDKDLRRDIEISIGLGFNGARLHEKIFEPRYLYWADQLGYLVWGEHANWGLNITGADSLTHFLPEWLEGMQRDFNHPALIGWCPFNETWDRDGVKQHNPVLQIVYDVTKRMDPTRPVIDTSGNFHVATDIFDLHDYDQNPQTFRDRYEPMKSGGEVFNTFPDRQTYEGQPYFISEYGGIWWNPQQKDEKSWGYGDRPTSEQMFIERYEGLTNVLLDHPQMFGFCYTQLYDVEQEVNGLYTYDRQPKFDPERIRGINARKAAIED</sequence>
<dbReference type="AlphaFoldDB" id="A0AAD0P2A3"/>
<reference evidence="8 9" key="1">
    <citation type="submission" date="2016-10" db="EMBL/GenBank/DDBJ databases">
        <title>Paenibacillus species isolates.</title>
        <authorList>
            <person name="Beno S.M."/>
        </authorList>
    </citation>
    <scope>NUCLEOTIDE SEQUENCE [LARGE SCALE GENOMIC DNA]</scope>
    <source>
        <strain evidence="8 9">FSL H7-0918</strain>
    </source>
</reference>
<keyword evidence="2" id="KW-0378">Hydrolase</keyword>
<dbReference type="GO" id="GO:0005975">
    <property type="term" value="P:carbohydrate metabolic process"/>
    <property type="evidence" value="ECO:0007669"/>
    <property type="project" value="InterPro"/>
</dbReference>
<evidence type="ECO:0000259" key="5">
    <source>
        <dbReference type="Pfam" id="PF02836"/>
    </source>
</evidence>
<dbReference type="InterPro" id="IPR006102">
    <property type="entry name" value="Ig-like_GH2"/>
</dbReference>
<name>A0AAD0P2A3_9BACL</name>
<evidence type="ECO:0000259" key="4">
    <source>
        <dbReference type="Pfam" id="PF00703"/>
    </source>
</evidence>
<dbReference type="Gene3D" id="3.20.20.80">
    <property type="entry name" value="Glycosidases"/>
    <property type="match status" value="1"/>
</dbReference>
<dbReference type="InterPro" id="IPR008979">
    <property type="entry name" value="Galactose-bd-like_sf"/>
</dbReference>
<keyword evidence="3" id="KW-0326">Glycosidase</keyword>
<evidence type="ECO:0000256" key="3">
    <source>
        <dbReference type="ARBA" id="ARBA00023295"/>
    </source>
</evidence>
<dbReference type="InterPro" id="IPR013783">
    <property type="entry name" value="Ig-like_fold"/>
</dbReference>
<evidence type="ECO:0000313" key="9">
    <source>
        <dbReference type="Proteomes" id="UP000187323"/>
    </source>
</evidence>